<dbReference type="InParanoid" id="A0A6P8HAY4"/>
<sequence>MADEDKHHKTMSWKSSLFGHKDVDIFRDTPIRYLGYANEVGEAFKTHIPKSLYYGSYVVASSYCLADAISKGRKIYEEGSALPMAVRRRRTIETAVEAGVWQGLASVIIPGFTINRICVSSRFILKQVARSMPLHTQTWLTTLVGLSMIPVIIKPIDRGVDYLMEGALNMLRELGVVSENVDIE</sequence>
<dbReference type="PANTHER" id="PTHR11001:SF2">
    <property type="entry name" value="MITOCHONDRIAL FISSION PROCESS PROTEIN 1"/>
    <property type="match status" value="1"/>
</dbReference>
<gene>
    <name evidence="5" type="primary">LOC116287151</name>
</gene>
<dbReference type="PANTHER" id="PTHR11001">
    <property type="entry name" value="MITOCHONDRIAL FISSION PROCESS PROTEIN 1"/>
    <property type="match status" value="1"/>
</dbReference>
<dbReference type="RefSeq" id="XP_031549655.1">
    <property type="nucleotide sequence ID" value="XM_031693795.1"/>
</dbReference>
<dbReference type="Pfam" id="PF10558">
    <property type="entry name" value="MTP18"/>
    <property type="match status" value="1"/>
</dbReference>
<comment type="similarity">
    <text evidence="1">Belongs to the MTFP1 family.</text>
</comment>
<proteinExistence type="inferred from homology"/>
<evidence type="ECO:0000313" key="4">
    <source>
        <dbReference type="Proteomes" id="UP000515163"/>
    </source>
</evidence>
<dbReference type="InterPro" id="IPR019560">
    <property type="entry name" value="Mitochondrial_18_kDa_protein"/>
</dbReference>
<dbReference type="FunCoup" id="A0A6P8HAY4">
    <property type="interactions" value="636"/>
</dbReference>
<evidence type="ECO:0000256" key="2">
    <source>
        <dbReference type="ARBA" id="ARBA00017835"/>
    </source>
</evidence>
<reference evidence="5" key="1">
    <citation type="submission" date="2025-08" db="UniProtKB">
        <authorList>
            <consortium name="RefSeq"/>
        </authorList>
    </citation>
    <scope>IDENTIFICATION</scope>
    <source>
        <tissue evidence="5">Tentacle</tissue>
    </source>
</reference>
<dbReference type="GO" id="GO:0000266">
    <property type="term" value="P:mitochondrial fission"/>
    <property type="evidence" value="ECO:0007669"/>
    <property type="project" value="TreeGrafter"/>
</dbReference>
<name>A0A6P8HAY4_ACTTE</name>
<dbReference type="GeneID" id="116287151"/>
<dbReference type="Proteomes" id="UP000515163">
    <property type="component" value="Unplaced"/>
</dbReference>
<evidence type="ECO:0000256" key="3">
    <source>
        <dbReference type="ARBA" id="ARBA00029631"/>
    </source>
</evidence>
<keyword evidence="4" id="KW-1185">Reference proteome</keyword>
<organism evidence="4 5">
    <name type="scientific">Actinia tenebrosa</name>
    <name type="common">Australian red waratah sea anemone</name>
    <dbReference type="NCBI Taxonomy" id="6105"/>
    <lineage>
        <taxon>Eukaryota</taxon>
        <taxon>Metazoa</taxon>
        <taxon>Cnidaria</taxon>
        <taxon>Anthozoa</taxon>
        <taxon>Hexacorallia</taxon>
        <taxon>Actiniaria</taxon>
        <taxon>Actiniidae</taxon>
        <taxon>Actinia</taxon>
    </lineage>
</organism>
<dbReference type="OrthoDB" id="424969at2759"/>
<dbReference type="GO" id="GO:0005739">
    <property type="term" value="C:mitochondrion"/>
    <property type="evidence" value="ECO:0007669"/>
    <property type="project" value="TreeGrafter"/>
</dbReference>
<dbReference type="AlphaFoldDB" id="A0A6P8HAY4"/>
<protein>
    <recommendedName>
        <fullName evidence="2">Mitochondrial fission process protein 1</fullName>
    </recommendedName>
    <alternativeName>
        <fullName evidence="3">Mitochondrial 18 kDa protein</fullName>
    </alternativeName>
</protein>
<evidence type="ECO:0000256" key="1">
    <source>
        <dbReference type="ARBA" id="ARBA00009224"/>
    </source>
</evidence>
<accession>A0A6P8HAY4</accession>
<evidence type="ECO:0000313" key="5">
    <source>
        <dbReference type="RefSeq" id="XP_031549655.1"/>
    </source>
</evidence>
<dbReference type="KEGG" id="aten:116287151"/>